<dbReference type="OrthoDB" id="940174at2"/>
<keyword evidence="1" id="KW-0805">Transcription regulation</keyword>
<dbReference type="InterPro" id="IPR029016">
    <property type="entry name" value="GAF-like_dom_sf"/>
</dbReference>
<reference evidence="6 7" key="1">
    <citation type="journal article" date="2015" name="Int. J. Syst. Evol. Microbiol.">
        <title>Mariniphaga sediminis sp. nov., isolated from coastal sediment.</title>
        <authorList>
            <person name="Wang F.Q."/>
            <person name="Shen Q.Y."/>
            <person name="Chen G.J."/>
            <person name="Du Z.J."/>
        </authorList>
    </citation>
    <scope>NUCLEOTIDE SEQUENCE [LARGE SCALE GENOMIC DNA]</scope>
    <source>
        <strain evidence="6 7">SY21</strain>
    </source>
</reference>
<feature type="domain" description="HTH iclR-type" evidence="4">
    <location>
        <begin position="2"/>
        <end position="65"/>
    </location>
</feature>
<gene>
    <name evidence="6" type="ORF">D1164_09750</name>
</gene>
<sequence>MIQVVNRSLDILELISTDRSRPYTLNEIAGQLNLNKATCANIIKTLVNRGYLEQEGRMTGYRLGSMAYLLTGNYHYKNELLVAAMEPMNLLSEELNESCILSILKENMRLILHEVKCTHELQVVNIKEKEIYRTSTGRMILACLDKKEQKTLIQKYGLPSSDIWPDIEDEDDLAIELHKIKKKQMAEQVSKAHIVGVAVPIYKGKKVIASLGLYLPETRYTSPMQKKILSSLRKTGDIINEKLNNRKEIYGDENN</sequence>
<dbReference type="GO" id="GO:0045892">
    <property type="term" value="P:negative regulation of DNA-templated transcription"/>
    <property type="evidence" value="ECO:0007669"/>
    <property type="project" value="TreeGrafter"/>
</dbReference>
<dbReference type="InterPro" id="IPR036390">
    <property type="entry name" value="WH_DNA-bd_sf"/>
</dbReference>
<evidence type="ECO:0000256" key="1">
    <source>
        <dbReference type="ARBA" id="ARBA00023015"/>
    </source>
</evidence>
<protein>
    <submittedName>
        <fullName evidence="6">IclR family transcriptional regulator</fullName>
    </submittedName>
</protein>
<keyword evidence="7" id="KW-1185">Reference proteome</keyword>
<dbReference type="InterPro" id="IPR014757">
    <property type="entry name" value="Tscrpt_reg_IclR_C"/>
</dbReference>
<evidence type="ECO:0000256" key="2">
    <source>
        <dbReference type="ARBA" id="ARBA00023125"/>
    </source>
</evidence>
<evidence type="ECO:0000259" key="4">
    <source>
        <dbReference type="PROSITE" id="PS51077"/>
    </source>
</evidence>
<dbReference type="GO" id="GO:0003700">
    <property type="term" value="F:DNA-binding transcription factor activity"/>
    <property type="evidence" value="ECO:0007669"/>
    <property type="project" value="TreeGrafter"/>
</dbReference>
<dbReference type="SUPFAM" id="SSF46785">
    <property type="entry name" value="Winged helix' DNA-binding domain"/>
    <property type="match status" value="1"/>
</dbReference>
<dbReference type="Pfam" id="PF09339">
    <property type="entry name" value="HTH_IclR"/>
    <property type="match status" value="1"/>
</dbReference>
<dbReference type="Pfam" id="PF01614">
    <property type="entry name" value="IclR_C"/>
    <property type="match status" value="1"/>
</dbReference>
<dbReference type="GO" id="GO:0003677">
    <property type="term" value="F:DNA binding"/>
    <property type="evidence" value="ECO:0007669"/>
    <property type="project" value="UniProtKB-KW"/>
</dbReference>
<dbReference type="PANTHER" id="PTHR30136:SF24">
    <property type="entry name" value="HTH-TYPE TRANSCRIPTIONAL REPRESSOR ALLR"/>
    <property type="match status" value="1"/>
</dbReference>
<evidence type="ECO:0000256" key="3">
    <source>
        <dbReference type="ARBA" id="ARBA00023163"/>
    </source>
</evidence>
<dbReference type="PROSITE" id="PS51078">
    <property type="entry name" value="ICLR_ED"/>
    <property type="match status" value="1"/>
</dbReference>
<dbReference type="Gene3D" id="3.30.450.40">
    <property type="match status" value="1"/>
</dbReference>
<dbReference type="RefSeq" id="WP_119349782.1">
    <property type="nucleotide sequence ID" value="NZ_JBFHKJ010000147.1"/>
</dbReference>
<accession>A0A399D3V0</accession>
<organism evidence="6 7">
    <name type="scientific">Mariniphaga sediminis</name>
    <dbReference type="NCBI Taxonomy" id="1628158"/>
    <lineage>
        <taxon>Bacteria</taxon>
        <taxon>Pseudomonadati</taxon>
        <taxon>Bacteroidota</taxon>
        <taxon>Bacteroidia</taxon>
        <taxon>Marinilabiliales</taxon>
        <taxon>Prolixibacteraceae</taxon>
        <taxon>Mariniphaga</taxon>
    </lineage>
</organism>
<dbReference type="Proteomes" id="UP000266441">
    <property type="component" value="Unassembled WGS sequence"/>
</dbReference>
<keyword evidence="3" id="KW-0804">Transcription</keyword>
<dbReference type="SUPFAM" id="SSF55781">
    <property type="entry name" value="GAF domain-like"/>
    <property type="match status" value="1"/>
</dbReference>
<evidence type="ECO:0000313" key="7">
    <source>
        <dbReference type="Proteomes" id="UP000266441"/>
    </source>
</evidence>
<dbReference type="EMBL" id="QWET01000006">
    <property type="protein sequence ID" value="RIH65401.1"/>
    <property type="molecule type" value="Genomic_DNA"/>
</dbReference>
<proteinExistence type="predicted"/>
<feature type="domain" description="IclR-ED" evidence="5">
    <location>
        <begin position="66"/>
        <end position="245"/>
    </location>
</feature>
<keyword evidence="2" id="KW-0238">DNA-binding</keyword>
<dbReference type="InterPro" id="IPR036388">
    <property type="entry name" value="WH-like_DNA-bd_sf"/>
</dbReference>
<dbReference type="PROSITE" id="PS51077">
    <property type="entry name" value="HTH_ICLR"/>
    <property type="match status" value="1"/>
</dbReference>
<name>A0A399D3V0_9BACT</name>
<dbReference type="PANTHER" id="PTHR30136">
    <property type="entry name" value="HELIX-TURN-HELIX TRANSCRIPTIONAL REGULATOR, ICLR FAMILY"/>
    <property type="match status" value="1"/>
</dbReference>
<dbReference type="InterPro" id="IPR050707">
    <property type="entry name" value="HTH_MetabolicPath_Reg"/>
</dbReference>
<dbReference type="InterPro" id="IPR005471">
    <property type="entry name" value="Tscrpt_reg_IclR_N"/>
</dbReference>
<dbReference type="SMART" id="SM00346">
    <property type="entry name" value="HTH_ICLR"/>
    <property type="match status" value="1"/>
</dbReference>
<evidence type="ECO:0000259" key="5">
    <source>
        <dbReference type="PROSITE" id="PS51078"/>
    </source>
</evidence>
<comment type="caution">
    <text evidence="6">The sequence shown here is derived from an EMBL/GenBank/DDBJ whole genome shotgun (WGS) entry which is preliminary data.</text>
</comment>
<dbReference type="AlphaFoldDB" id="A0A399D3V0"/>
<dbReference type="Gene3D" id="1.10.10.10">
    <property type="entry name" value="Winged helix-like DNA-binding domain superfamily/Winged helix DNA-binding domain"/>
    <property type="match status" value="1"/>
</dbReference>
<evidence type="ECO:0000313" key="6">
    <source>
        <dbReference type="EMBL" id="RIH65401.1"/>
    </source>
</evidence>